<accession>C0CUG4</accession>
<organism evidence="6 7">
    <name type="scientific">[Clostridium] asparagiforme DSM 15981</name>
    <dbReference type="NCBI Taxonomy" id="518636"/>
    <lineage>
        <taxon>Bacteria</taxon>
        <taxon>Bacillati</taxon>
        <taxon>Bacillota</taxon>
        <taxon>Clostridia</taxon>
        <taxon>Lachnospirales</taxon>
        <taxon>Lachnospiraceae</taxon>
        <taxon>Enterocloster</taxon>
    </lineage>
</organism>
<keyword evidence="2" id="KW-0479">Metal-binding</keyword>
<gene>
    <name evidence="6" type="ORF">CLOSTASPAR_00613</name>
</gene>
<evidence type="ECO:0000256" key="4">
    <source>
        <dbReference type="ARBA" id="ARBA00022833"/>
    </source>
</evidence>
<dbReference type="GO" id="GO:0046098">
    <property type="term" value="P:guanine metabolic process"/>
    <property type="evidence" value="ECO:0007669"/>
    <property type="project" value="TreeGrafter"/>
</dbReference>
<evidence type="ECO:0000313" key="6">
    <source>
        <dbReference type="EMBL" id="EEG57279.1"/>
    </source>
</evidence>
<proteinExistence type="predicted"/>
<dbReference type="InterPro" id="IPR011059">
    <property type="entry name" value="Metal-dep_hydrolase_composite"/>
</dbReference>
<dbReference type="InterPro" id="IPR051607">
    <property type="entry name" value="Metallo-dep_hydrolases"/>
</dbReference>
<name>C0CUG4_9FIRM</name>
<dbReference type="AlphaFoldDB" id="C0CUG4"/>
<dbReference type="SUPFAM" id="SSF51338">
    <property type="entry name" value="Composite domain of metallo-dependent hydrolases"/>
    <property type="match status" value="1"/>
</dbReference>
<keyword evidence="3" id="KW-0378">Hydrolase</keyword>
<keyword evidence="7" id="KW-1185">Reference proteome</keyword>
<evidence type="ECO:0000256" key="2">
    <source>
        <dbReference type="ARBA" id="ARBA00022723"/>
    </source>
</evidence>
<dbReference type="Proteomes" id="UP000004756">
    <property type="component" value="Unassembled WGS sequence"/>
</dbReference>
<sequence length="433" mass="48535">MEGSRMPMKETRNFVLRGNICYSLDPTTLETIEAGYLVCEDGTSAGVYRELPEQYAGWPLKDFGDRLIIPGLTDLHLHAPQYGFRGLGMDLELLEWLNTRTFPEEAKYGDLEYARRGYTIFAGNMKRSATTRACIFATIHRESTVMLMDLMEETGLKTMVGKVNMDRNSPDILIEESAEASARDTLAWLEQIHGRYENTRPILTPRFIPSCTDELMGRLKEIQRDFDLPVQSHLSENQGEIAWVKELCPWSAFYGDAYDHFGLFGGGVDTVMAHCVWPSEAEIARMKERGVYVAHCPQSNTNLSSGIAPVRTYLDQGMNIGLGTDVAGGTGESVFRAMADAIQVSKLRWRLADDRLKPLTAQEAFYLGTKGGGAFFGKVGSFEPGYELDAVVLDDAELQHPQELDLAERLERLIYLSDDRHIAGKFVAGRRIF</sequence>
<keyword evidence="4" id="KW-0862">Zinc</keyword>
<dbReference type="InterPro" id="IPR006680">
    <property type="entry name" value="Amidohydro-rel"/>
</dbReference>
<dbReference type="PANTHER" id="PTHR11271">
    <property type="entry name" value="GUANINE DEAMINASE"/>
    <property type="match status" value="1"/>
</dbReference>
<dbReference type="HOGENOM" id="CLU_012358_0_1_9"/>
<dbReference type="EMBL" id="ACCJ01000029">
    <property type="protein sequence ID" value="EEG57279.1"/>
    <property type="molecule type" value="Genomic_DNA"/>
</dbReference>
<protein>
    <submittedName>
        <fullName evidence="6">Putative guanine deaminase</fullName>
    </submittedName>
</protein>
<feature type="domain" description="Amidohydrolase-related" evidence="5">
    <location>
        <begin position="68"/>
        <end position="431"/>
    </location>
</feature>
<comment type="caution">
    <text evidence="6">The sequence shown here is derived from an EMBL/GenBank/DDBJ whole genome shotgun (WGS) entry which is preliminary data.</text>
</comment>
<dbReference type="Gene3D" id="2.30.40.10">
    <property type="entry name" value="Urease, subunit C, domain 1"/>
    <property type="match status" value="1"/>
</dbReference>
<dbReference type="GO" id="GO:0008892">
    <property type="term" value="F:guanine deaminase activity"/>
    <property type="evidence" value="ECO:0007669"/>
    <property type="project" value="TreeGrafter"/>
</dbReference>
<dbReference type="InterPro" id="IPR032466">
    <property type="entry name" value="Metal_Hydrolase"/>
</dbReference>
<dbReference type="SUPFAM" id="SSF51556">
    <property type="entry name" value="Metallo-dependent hydrolases"/>
    <property type="match status" value="1"/>
</dbReference>
<dbReference type="GO" id="GO:0005829">
    <property type="term" value="C:cytosol"/>
    <property type="evidence" value="ECO:0007669"/>
    <property type="project" value="TreeGrafter"/>
</dbReference>
<evidence type="ECO:0000256" key="1">
    <source>
        <dbReference type="ARBA" id="ARBA00001947"/>
    </source>
</evidence>
<dbReference type="Gene3D" id="3.20.20.140">
    <property type="entry name" value="Metal-dependent hydrolases"/>
    <property type="match status" value="1"/>
</dbReference>
<dbReference type="Pfam" id="PF01979">
    <property type="entry name" value="Amidohydro_1"/>
    <property type="match status" value="1"/>
</dbReference>
<evidence type="ECO:0000313" key="7">
    <source>
        <dbReference type="Proteomes" id="UP000004756"/>
    </source>
</evidence>
<evidence type="ECO:0000256" key="3">
    <source>
        <dbReference type="ARBA" id="ARBA00022801"/>
    </source>
</evidence>
<dbReference type="PANTHER" id="PTHR11271:SF6">
    <property type="entry name" value="GUANINE DEAMINASE"/>
    <property type="match status" value="1"/>
</dbReference>
<dbReference type="GO" id="GO:0008270">
    <property type="term" value="F:zinc ion binding"/>
    <property type="evidence" value="ECO:0007669"/>
    <property type="project" value="TreeGrafter"/>
</dbReference>
<evidence type="ECO:0000259" key="5">
    <source>
        <dbReference type="Pfam" id="PF01979"/>
    </source>
</evidence>
<reference evidence="6 7" key="1">
    <citation type="submission" date="2009-02" db="EMBL/GenBank/DDBJ databases">
        <title>Draft genome sequence of Clostridium asparagiforme (DSM 15981).</title>
        <authorList>
            <person name="Sudarsanam P."/>
            <person name="Ley R."/>
            <person name="Guruge J."/>
            <person name="Turnbaugh P.J."/>
            <person name="Mahowald M."/>
            <person name="Liep D."/>
            <person name="Gordon J."/>
        </authorList>
    </citation>
    <scope>NUCLEOTIDE SEQUENCE [LARGE SCALE GENOMIC DNA]</scope>
    <source>
        <strain evidence="6 7">DSM 15981</strain>
    </source>
</reference>
<comment type="cofactor">
    <cofactor evidence="1">
        <name>Zn(2+)</name>
        <dbReference type="ChEBI" id="CHEBI:29105"/>
    </cofactor>
</comment>